<name>A0A840P4T6_9ACTN</name>
<evidence type="ECO:0000256" key="3">
    <source>
        <dbReference type="SAM" id="SignalP"/>
    </source>
</evidence>
<proteinExistence type="predicted"/>
<evidence type="ECO:0000313" key="4">
    <source>
        <dbReference type="EMBL" id="MBB5132237.1"/>
    </source>
</evidence>
<keyword evidence="2" id="KW-1133">Transmembrane helix</keyword>
<feature type="chain" id="PRO_5032784322" description="Peptidase" evidence="3">
    <location>
        <begin position="26"/>
        <end position="278"/>
    </location>
</feature>
<keyword evidence="5" id="KW-1185">Reference proteome</keyword>
<comment type="caution">
    <text evidence="4">The sequence shown here is derived from an EMBL/GenBank/DDBJ whole genome shotgun (WGS) entry which is preliminary data.</text>
</comment>
<feature type="signal peptide" evidence="3">
    <location>
        <begin position="1"/>
        <end position="25"/>
    </location>
</feature>
<protein>
    <recommendedName>
        <fullName evidence="6">Peptidase</fullName>
    </recommendedName>
</protein>
<sequence length="278" mass="27355">MRPRPLILAAVAATSIALVPPPAGAARSTNVVEYSCTAEGVAQPQSIKVTVELTMPTDAQVGQQLTIEWLGTYAEGTALTAPPAGLPAGTKAYAYVGISGYQGLTSATGVGPESTAAIEAGETVPLPQGVVELKTTANSAGSGSVLPGALNFGTTPTEPLVECEVANRDALTPDTLTVPGTGGSTSPSATPSATTTTGTPTPSATSPRPTRTVTETATAPVPGDDGGVDRTPTGGAATGAGGEAGPDARLVVLAGLLVTFAAGAGLLLRRRSVGRTRA</sequence>
<keyword evidence="2" id="KW-0812">Transmembrane</keyword>
<dbReference type="EMBL" id="JACHGN010000004">
    <property type="protein sequence ID" value="MBB5132237.1"/>
    <property type="molecule type" value="Genomic_DNA"/>
</dbReference>
<feature type="transmembrane region" description="Helical" evidence="2">
    <location>
        <begin position="250"/>
        <end position="268"/>
    </location>
</feature>
<feature type="compositionally biased region" description="Low complexity" evidence="1">
    <location>
        <begin position="184"/>
        <end position="214"/>
    </location>
</feature>
<dbReference type="RefSeq" id="WP_185049090.1">
    <property type="nucleotide sequence ID" value="NZ_BAABIX010000048.1"/>
</dbReference>
<reference evidence="4 5" key="1">
    <citation type="submission" date="2020-08" db="EMBL/GenBank/DDBJ databases">
        <title>Genomic Encyclopedia of Type Strains, Phase IV (KMG-IV): sequencing the most valuable type-strain genomes for metagenomic binning, comparative biology and taxonomic classification.</title>
        <authorList>
            <person name="Goeker M."/>
        </authorList>
    </citation>
    <scope>NUCLEOTIDE SEQUENCE [LARGE SCALE GENOMIC DNA]</scope>
    <source>
        <strain evidence="4 5">DSM 45615</strain>
    </source>
</reference>
<gene>
    <name evidence="4" type="ORF">HNP84_001953</name>
</gene>
<accession>A0A840P4T6</accession>
<organism evidence="4 5">
    <name type="scientific">Thermocatellispora tengchongensis</name>
    <dbReference type="NCBI Taxonomy" id="1073253"/>
    <lineage>
        <taxon>Bacteria</taxon>
        <taxon>Bacillati</taxon>
        <taxon>Actinomycetota</taxon>
        <taxon>Actinomycetes</taxon>
        <taxon>Streptosporangiales</taxon>
        <taxon>Streptosporangiaceae</taxon>
        <taxon>Thermocatellispora</taxon>
    </lineage>
</organism>
<evidence type="ECO:0008006" key="6">
    <source>
        <dbReference type="Google" id="ProtNLM"/>
    </source>
</evidence>
<keyword evidence="3" id="KW-0732">Signal</keyword>
<dbReference type="Proteomes" id="UP000578449">
    <property type="component" value="Unassembled WGS sequence"/>
</dbReference>
<keyword evidence="2" id="KW-0472">Membrane</keyword>
<evidence type="ECO:0000256" key="2">
    <source>
        <dbReference type="SAM" id="Phobius"/>
    </source>
</evidence>
<feature type="region of interest" description="Disordered" evidence="1">
    <location>
        <begin position="172"/>
        <end position="245"/>
    </location>
</feature>
<dbReference type="AlphaFoldDB" id="A0A840P4T6"/>
<evidence type="ECO:0000313" key="5">
    <source>
        <dbReference type="Proteomes" id="UP000578449"/>
    </source>
</evidence>
<evidence type="ECO:0000256" key="1">
    <source>
        <dbReference type="SAM" id="MobiDB-lite"/>
    </source>
</evidence>